<reference evidence="2 3" key="2">
    <citation type="submission" date="2019-04" db="EMBL/GenBank/DDBJ databases">
        <title>The genome sequence of big-headed turtle.</title>
        <authorList>
            <person name="Gong S."/>
        </authorList>
    </citation>
    <scope>NUCLEOTIDE SEQUENCE [LARGE SCALE GENOMIC DNA]</scope>
    <source>
        <strain evidence="2">DO16091913</strain>
        <tissue evidence="2">Muscle</tissue>
    </source>
</reference>
<dbReference type="AlphaFoldDB" id="A0A4D9DMC6"/>
<feature type="region of interest" description="Disordered" evidence="1">
    <location>
        <begin position="107"/>
        <end position="146"/>
    </location>
</feature>
<sequence>MRDFLFLTPRWLPVGRGRGLTDPKSNLAARGAFRASRGPRGLLKSQSSPPRAIFGLPSKMAAGGLLSFSRSTWPPWGLFPWPTVMMATAPALCPAYHQDGYHGNPFPGLLSRRPSSSAYNQDGRQEGQLPQAARGAVTPSPPRQPPHPCIRERLFLFLRLQGGGAILGEPPPGPSLRQQETPRLRTPPPSPNQDRRRRETRQRDFYFILFLQGLYGSCLPSPSVDLGGGAEPWGAGAEPWGAGSCTHF</sequence>
<evidence type="ECO:0000313" key="2">
    <source>
        <dbReference type="EMBL" id="TFJ97437.1"/>
    </source>
</evidence>
<proteinExistence type="predicted"/>
<gene>
    <name evidence="2" type="ORF">DR999_PMT20739</name>
</gene>
<organism evidence="2 3">
    <name type="scientific">Platysternon megacephalum</name>
    <name type="common">big-headed turtle</name>
    <dbReference type="NCBI Taxonomy" id="55544"/>
    <lineage>
        <taxon>Eukaryota</taxon>
        <taxon>Metazoa</taxon>
        <taxon>Chordata</taxon>
        <taxon>Craniata</taxon>
        <taxon>Vertebrata</taxon>
        <taxon>Euteleostomi</taxon>
        <taxon>Archelosauria</taxon>
        <taxon>Testudinata</taxon>
        <taxon>Testudines</taxon>
        <taxon>Cryptodira</taxon>
        <taxon>Durocryptodira</taxon>
        <taxon>Testudinoidea</taxon>
        <taxon>Platysternidae</taxon>
        <taxon>Platysternon</taxon>
    </lineage>
</organism>
<accession>A0A4D9DMC6</accession>
<feature type="region of interest" description="Disordered" evidence="1">
    <location>
        <begin position="166"/>
        <end position="199"/>
    </location>
</feature>
<evidence type="ECO:0000313" key="3">
    <source>
        <dbReference type="Proteomes" id="UP000297703"/>
    </source>
</evidence>
<feature type="compositionally biased region" description="Polar residues" evidence="1">
    <location>
        <begin position="113"/>
        <end position="122"/>
    </location>
</feature>
<name>A0A4D9DMC6_9SAUR</name>
<dbReference type="Proteomes" id="UP000297703">
    <property type="component" value="Unassembled WGS sequence"/>
</dbReference>
<protein>
    <submittedName>
        <fullName evidence="2">Semaphorin-3F-like</fullName>
    </submittedName>
</protein>
<dbReference type="EMBL" id="QXTE01000496">
    <property type="protein sequence ID" value="TFJ97437.1"/>
    <property type="molecule type" value="Genomic_DNA"/>
</dbReference>
<evidence type="ECO:0000256" key="1">
    <source>
        <dbReference type="SAM" id="MobiDB-lite"/>
    </source>
</evidence>
<keyword evidence="3" id="KW-1185">Reference proteome</keyword>
<reference evidence="2 3" key="1">
    <citation type="submission" date="2019-04" db="EMBL/GenBank/DDBJ databases">
        <title>Draft genome of the big-headed turtle Platysternon megacephalum.</title>
        <authorList>
            <person name="Gong S."/>
        </authorList>
    </citation>
    <scope>NUCLEOTIDE SEQUENCE [LARGE SCALE GENOMIC DNA]</scope>
    <source>
        <strain evidence="2">DO16091913</strain>
        <tissue evidence="2">Muscle</tissue>
    </source>
</reference>
<comment type="caution">
    <text evidence="2">The sequence shown here is derived from an EMBL/GenBank/DDBJ whole genome shotgun (WGS) entry which is preliminary data.</text>
</comment>